<dbReference type="PANTHER" id="PTHR43553:SF27">
    <property type="entry name" value="ENERGY-COUPLING FACTOR TRANSPORTER ATP-BINDING PROTEIN ECFA2"/>
    <property type="match status" value="1"/>
</dbReference>
<keyword evidence="7" id="KW-1278">Translocase</keyword>
<evidence type="ECO:0000256" key="5">
    <source>
        <dbReference type="ARBA" id="ARBA00022741"/>
    </source>
</evidence>
<keyword evidence="5" id="KW-0547">Nucleotide-binding</keyword>
<keyword evidence="3" id="KW-0813">Transport</keyword>
<dbReference type="InterPro" id="IPR027417">
    <property type="entry name" value="P-loop_NTPase"/>
</dbReference>
<proteinExistence type="inferred from homology"/>
<evidence type="ECO:0000256" key="2">
    <source>
        <dbReference type="ARBA" id="ARBA00005417"/>
    </source>
</evidence>
<evidence type="ECO:0000313" key="11">
    <source>
        <dbReference type="Proteomes" id="UP001059576"/>
    </source>
</evidence>
<dbReference type="InterPro" id="IPR017871">
    <property type="entry name" value="ABC_transporter-like_CS"/>
</dbReference>
<dbReference type="InterPro" id="IPR003593">
    <property type="entry name" value="AAA+_ATPase"/>
</dbReference>
<comment type="similarity">
    <text evidence="2">Belongs to the ABC transporter superfamily.</text>
</comment>
<name>A0ABY5J5P7_9BACT</name>
<dbReference type="PROSITE" id="PS50893">
    <property type="entry name" value="ABC_TRANSPORTER_2"/>
    <property type="match status" value="1"/>
</dbReference>
<accession>A0ABY5J5P7</accession>
<reference evidence="10" key="1">
    <citation type="submission" date="2022-07" db="EMBL/GenBank/DDBJ databases">
        <title>Complete genome of Mycoplasma equigenitalium type strain T37.</title>
        <authorList>
            <person name="Spergser J."/>
        </authorList>
    </citation>
    <scope>NUCLEOTIDE SEQUENCE</scope>
    <source>
        <strain evidence="10">T37</strain>
    </source>
</reference>
<organism evidence="10 11">
    <name type="scientific">Mycoplasmopsis equigenitalium</name>
    <dbReference type="NCBI Taxonomy" id="114883"/>
    <lineage>
        <taxon>Bacteria</taxon>
        <taxon>Bacillati</taxon>
        <taxon>Mycoplasmatota</taxon>
        <taxon>Mycoplasmoidales</taxon>
        <taxon>Metamycoplasmataceae</taxon>
        <taxon>Mycoplasmopsis</taxon>
    </lineage>
</organism>
<keyword evidence="11" id="KW-1185">Reference proteome</keyword>
<keyword evidence="8" id="KW-0472">Membrane</keyword>
<evidence type="ECO:0000256" key="3">
    <source>
        <dbReference type="ARBA" id="ARBA00022448"/>
    </source>
</evidence>
<dbReference type="InterPro" id="IPR003439">
    <property type="entry name" value="ABC_transporter-like_ATP-bd"/>
</dbReference>
<feature type="domain" description="ABC transporter" evidence="9">
    <location>
        <begin position="3"/>
        <end position="278"/>
    </location>
</feature>
<dbReference type="InterPro" id="IPR015856">
    <property type="entry name" value="ABC_transpr_CbiO/EcfA_su"/>
</dbReference>
<evidence type="ECO:0000256" key="8">
    <source>
        <dbReference type="ARBA" id="ARBA00023136"/>
    </source>
</evidence>
<evidence type="ECO:0000256" key="4">
    <source>
        <dbReference type="ARBA" id="ARBA00022475"/>
    </source>
</evidence>
<comment type="subcellular location">
    <subcellularLocation>
        <location evidence="1">Cell membrane</location>
        <topology evidence="1">Peripheral membrane protein</topology>
    </subcellularLocation>
</comment>
<evidence type="ECO:0000313" key="10">
    <source>
        <dbReference type="EMBL" id="UUD37013.1"/>
    </source>
</evidence>
<dbReference type="NCBIfam" id="NF010170">
    <property type="entry name" value="PRK13651.1"/>
    <property type="match status" value="1"/>
</dbReference>
<evidence type="ECO:0000259" key="9">
    <source>
        <dbReference type="PROSITE" id="PS50893"/>
    </source>
</evidence>
<dbReference type="Gene3D" id="3.40.50.300">
    <property type="entry name" value="P-loop containing nucleotide triphosphate hydrolases"/>
    <property type="match status" value="1"/>
</dbReference>
<dbReference type="Proteomes" id="UP001059576">
    <property type="component" value="Chromosome"/>
</dbReference>
<evidence type="ECO:0000256" key="6">
    <source>
        <dbReference type="ARBA" id="ARBA00022840"/>
    </source>
</evidence>
<evidence type="ECO:0000256" key="1">
    <source>
        <dbReference type="ARBA" id="ARBA00004202"/>
    </source>
</evidence>
<dbReference type="PANTHER" id="PTHR43553">
    <property type="entry name" value="HEAVY METAL TRANSPORTER"/>
    <property type="match status" value="1"/>
</dbReference>
<dbReference type="GO" id="GO:0005524">
    <property type="term" value="F:ATP binding"/>
    <property type="evidence" value="ECO:0007669"/>
    <property type="project" value="UniProtKB-KW"/>
</dbReference>
<protein>
    <submittedName>
        <fullName evidence="10">ATP-binding cassette domain-containing protein</fullName>
    </submittedName>
</protein>
<dbReference type="SUPFAM" id="SSF52540">
    <property type="entry name" value="P-loop containing nucleoside triphosphate hydrolases"/>
    <property type="match status" value="1"/>
</dbReference>
<keyword evidence="4" id="KW-1003">Cell membrane</keyword>
<dbReference type="RefSeq" id="WP_129722523.1">
    <property type="nucleotide sequence ID" value="NZ_CP101808.1"/>
</dbReference>
<dbReference type="SMART" id="SM00382">
    <property type="entry name" value="AAA"/>
    <property type="match status" value="1"/>
</dbReference>
<dbReference type="EMBL" id="CP101808">
    <property type="protein sequence ID" value="UUD37013.1"/>
    <property type="molecule type" value="Genomic_DNA"/>
</dbReference>
<sequence length="321" mass="36834">MQIKVNKLTKIFNKKSLLEHTAVQDASFSVKQGEYIGIIGPTGSGKTTFVEHLNALSTPDKGIIEWRFNAQGKFSKRKAKKYDIKDWRNRHEEYWYVENIVFDAAKNRRFKKIKQIRKRVGVVFQFAEYQLFEETVLKDVAFGARAFGASKEEANAKAKTYLEMVGMPEEFWNRSPFGLSGGQKRRVALAGILAIEPEVLIFDEPTAGLDPAGVIDILNIFDKLNQKGKTIIMITHDLDNILEHTKRTVMFNKGKIVYDGDTYELLKDTKFLYENNMQPPRILEFVSKLEARGLKVPRVVDEKELIDFLNTHMAKRGGHEK</sequence>
<dbReference type="Pfam" id="PF00005">
    <property type="entry name" value="ABC_tran"/>
    <property type="match status" value="1"/>
</dbReference>
<gene>
    <name evidence="10" type="ORF">NPA09_00335</name>
</gene>
<dbReference type="PROSITE" id="PS00211">
    <property type="entry name" value="ABC_TRANSPORTER_1"/>
    <property type="match status" value="1"/>
</dbReference>
<keyword evidence="6 10" id="KW-0067">ATP-binding</keyword>
<dbReference type="CDD" id="cd03225">
    <property type="entry name" value="ABC_cobalt_CbiO_domain1"/>
    <property type="match status" value="1"/>
</dbReference>
<evidence type="ECO:0000256" key="7">
    <source>
        <dbReference type="ARBA" id="ARBA00022967"/>
    </source>
</evidence>
<dbReference type="InterPro" id="IPR050095">
    <property type="entry name" value="ECF_ABC_transporter_ATP-bd"/>
</dbReference>